<dbReference type="RefSeq" id="WP_378096278.1">
    <property type="nucleotide sequence ID" value="NZ_JBHSEP010000008.1"/>
</dbReference>
<organism evidence="2 3">
    <name type="scientific">Cohnella hongkongensis</name>
    <dbReference type="NCBI Taxonomy" id="178337"/>
    <lineage>
        <taxon>Bacteria</taxon>
        <taxon>Bacillati</taxon>
        <taxon>Bacillota</taxon>
        <taxon>Bacilli</taxon>
        <taxon>Bacillales</taxon>
        <taxon>Paenibacillaceae</taxon>
        <taxon>Cohnella</taxon>
    </lineage>
</organism>
<reference evidence="3" key="1">
    <citation type="journal article" date="2019" name="Int. J. Syst. Evol. Microbiol.">
        <title>The Global Catalogue of Microorganisms (GCM) 10K type strain sequencing project: providing services to taxonomists for standard genome sequencing and annotation.</title>
        <authorList>
            <consortium name="The Broad Institute Genomics Platform"/>
            <consortium name="The Broad Institute Genome Sequencing Center for Infectious Disease"/>
            <person name="Wu L."/>
            <person name="Ma J."/>
        </authorList>
    </citation>
    <scope>NUCLEOTIDE SEQUENCE [LARGE SCALE GENOMIC DNA]</scope>
    <source>
        <strain evidence="3">CCUG 49571</strain>
    </source>
</reference>
<gene>
    <name evidence="2" type="ORF">ACFO3S_12735</name>
</gene>
<evidence type="ECO:0000313" key="2">
    <source>
        <dbReference type="EMBL" id="MFC4599109.1"/>
    </source>
</evidence>
<proteinExistence type="predicted"/>
<dbReference type="EMBL" id="JBHSEP010000008">
    <property type="protein sequence ID" value="MFC4599109.1"/>
    <property type="molecule type" value="Genomic_DNA"/>
</dbReference>
<comment type="caution">
    <text evidence="2">The sequence shown here is derived from an EMBL/GenBank/DDBJ whole genome shotgun (WGS) entry which is preliminary data.</text>
</comment>
<keyword evidence="3" id="KW-1185">Reference proteome</keyword>
<feature type="region of interest" description="Disordered" evidence="1">
    <location>
        <begin position="55"/>
        <end position="114"/>
    </location>
</feature>
<name>A0ABV9FG02_9BACL</name>
<evidence type="ECO:0000256" key="1">
    <source>
        <dbReference type="SAM" id="MobiDB-lite"/>
    </source>
</evidence>
<protein>
    <submittedName>
        <fullName evidence="2">Uncharacterized protein</fullName>
    </submittedName>
</protein>
<feature type="compositionally biased region" description="Basic and acidic residues" evidence="1">
    <location>
        <begin position="64"/>
        <end position="73"/>
    </location>
</feature>
<dbReference type="Proteomes" id="UP001596028">
    <property type="component" value="Unassembled WGS sequence"/>
</dbReference>
<accession>A0ABV9FG02</accession>
<evidence type="ECO:0000313" key="3">
    <source>
        <dbReference type="Proteomes" id="UP001596028"/>
    </source>
</evidence>
<sequence length="114" mass="12407">MKIGAFVIGGLAGMALVMWLQRNPNLSMAAVSMGSNVKDRMRDLKDEAVEKAMNSKLANGLRRVGAENREEQSSPHSRSVGDSGKDQIRKLISQDPEVGKAVNDILEQNGHPHN</sequence>